<sequence length="574" mass="63887">MHPGRSYRRLIPFIQPHLWMLLLGLMCTLGFVLTMPALAYLIEWVARSIGAGDLGQLRLLALIGVVFFLVRGAFQYGQDALMARASLQMVLELRQRLYAHLQALDLDYFSGSRTGDLVYRLTGDLDRVGEVVQRFFHRFIPSVLTIVAVVGYLFYLNGILTLTTLVIAPLMGALISWFGDRLLFRSRLNQESMSDLAALLTEVFAGIGLIRAFAAEEYEIRRFSTIAESNRLARFQTEQVKAIQDPVVGFLYAMSVLGVFWVGGWQISQGNLTGSQFLGFIAGIAMLIDPIVHITNNYSELKQGEASVERIFELLDIRSQVCDLPGAKPLPPIQGWVEFDQVSFRYKPDQPVLKQLSFKVSPGEIVALVGSSGAGKSTLVSLIPRFYDPQQGCIRIDGIDIRTVTLQSLRRQIGIVPQEITLFSGTIASNIAYGQEHFDLEAVRQAAQVANIHTFIESLPDGYATLVGERGVTLSGGQRQRLAIARAVLLNPKILILDEATSALDNESEALVQEALQRLMHRCTVFVIAHRLSTVRTAHRIFVLEQGQLLEQGNHGELLGKGGRYAQFHLRQFQ</sequence>
<feature type="domain" description="ABC transmembrane type-1" evidence="9">
    <location>
        <begin position="22"/>
        <end position="303"/>
    </location>
</feature>
<evidence type="ECO:0000256" key="3">
    <source>
        <dbReference type="ARBA" id="ARBA00022741"/>
    </source>
</evidence>
<dbReference type="Gene3D" id="3.40.50.300">
    <property type="entry name" value="P-loop containing nucleotide triphosphate hydrolases"/>
    <property type="match status" value="1"/>
</dbReference>
<evidence type="ECO:0000259" key="8">
    <source>
        <dbReference type="PROSITE" id="PS50893"/>
    </source>
</evidence>
<dbReference type="Pfam" id="PF00005">
    <property type="entry name" value="ABC_tran"/>
    <property type="match status" value="1"/>
</dbReference>
<feature type="transmembrane region" description="Helical" evidence="7">
    <location>
        <begin position="21"/>
        <end position="42"/>
    </location>
</feature>
<comment type="subcellular location">
    <subcellularLocation>
        <location evidence="1">Cell membrane</location>
        <topology evidence="1">Multi-pass membrane protein</topology>
    </subcellularLocation>
</comment>
<dbReference type="InterPro" id="IPR017871">
    <property type="entry name" value="ABC_transporter-like_CS"/>
</dbReference>
<dbReference type="InterPro" id="IPR039421">
    <property type="entry name" value="Type_1_exporter"/>
</dbReference>
<dbReference type="InterPro" id="IPR003593">
    <property type="entry name" value="AAA+_ATPase"/>
</dbReference>
<evidence type="ECO:0000256" key="6">
    <source>
        <dbReference type="ARBA" id="ARBA00023136"/>
    </source>
</evidence>
<dbReference type="PANTHER" id="PTHR43394:SF1">
    <property type="entry name" value="ATP-BINDING CASSETTE SUB-FAMILY B MEMBER 10, MITOCHONDRIAL"/>
    <property type="match status" value="1"/>
</dbReference>
<name>A0ABT0C6D2_THEVL</name>
<evidence type="ECO:0000256" key="1">
    <source>
        <dbReference type="ARBA" id="ARBA00004651"/>
    </source>
</evidence>
<keyword evidence="4 10" id="KW-0067">ATP-binding</keyword>
<feature type="transmembrane region" description="Helical" evidence="7">
    <location>
        <begin position="54"/>
        <end position="74"/>
    </location>
</feature>
<evidence type="ECO:0000256" key="4">
    <source>
        <dbReference type="ARBA" id="ARBA00022840"/>
    </source>
</evidence>
<comment type="caution">
    <text evidence="10">The sequence shown here is derived from an EMBL/GenBank/DDBJ whole genome shotgun (WGS) entry which is preliminary data.</text>
</comment>
<dbReference type="PANTHER" id="PTHR43394">
    <property type="entry name" value="ATP-DEPENDENT PERMEASE MDL1, MITOCHONDRIAL"/>
    <property type="match status" value="1"/>
</dbReference>
<dbReference type="InterPro" id="IPR003439">
    <property type="entry name" value="ABC_transporter-like_ATP-bd"/>
</dbReference>
<dbReference type="EMBL" id="JAFIRA010000001">
    <property type="protein sequence ID" value="MCJ2541353.1"/>
    <property type="molecule type" value="Genomic_DNA"/>
</dbReference>
<accession>A0ABT0C6D2</accession>
<dbReference type="CDD" id="cd07346">
    <property type="entry name" value="ABC_6TM_exporters"/>
    <property type="match status" value="1"/>
</dbReference>
<evidence type="ECO:0000313" key="11">
    <source>
        <dbReference type="Proteomes" id="UP000830835"/>
    </source>
</evidence>
<dbReference type="SUPFAM" id="SSF90123">
    <property type="entry name" value="ABC transporter transmembrane region"/>
    <property type="match status" value="1"/>
</dbReference>
<evidence type="ECO:0000256" key="7">
    <source>
        <dbReference type="SAM" id="Phobius"/>
    </source>
</evidence>
<evidence type="ECO:0000313" key="10">
    <source>
        <dbReference type="EMBL" id="MCJ2541353.1"/>
    </source>
</evidence>
<keyword evidence="6 7" id="KW-0472">Membrane</keyword>
<evidence type="ECO:0000256" key="2">
    <source>
        <dbReference type="ARBA" id="ARBA00022692"/>
    </source>
</evidence>
<feature type="transmembrane region" description="Helical" evidence="7">
    <location>
        <begin position="162"/>
        <end position="184"/>
    </location>
</feature>
<feature type="domain" description="ABC transporter" evidence="8">
    <location>
        <begin position="337"/>
        <end position="571"/>
    </location>
</feature>
<dbReference type="GO" id="GO:0005524">
    <property type="term" value="F:ATP binding"/>
    <property type="evidence" value="ECO:0007669"/>
    <property type="project" value="UniProtKB-KW"/>
</dbReference>
<dbReference type="Gene3D" id="1.20.1560.10">
    <property type="entry name" value="ABC transporter type 1, transmembrane domain"/>
    <property type="match status" value="1"/>
</dbReference>
<proteinExistence type="predicted"/>
<feature type="transmembrane region" description="Helical" evidence="7">
    <location>
        <begin position="247"/>
        <end position="265"/>
    </location>
</feature>
<dbReference type="InterPro" id="IPR036640">
    <property type="entry name" value="ABC1_TM_sf"/>
</dbReference>
<dbReference type="SMART" id="SM00382">
    <property type="entry name" value="AAA"/>
    <property type="match status" value="1"/>
</dbReference>
<dbReference type="PROSITE" id="PS50893">
    <property type="entry name" value="ABC_TRANSPORTER_2"/>
    <property type="match status" value="1"/>
</dbReference>
<dbReference type="InterPro" id="IPR011527">
    <property type="entry name" value="ABC1_TM_dom"/>
</dbReference>
<keyword evidence="11" id="KW-1185">Reference proteome</keyword>
<organism evidence="10 11">
    <name type="scientific">Thermostichus vulcanus str. 'Rupite'</name>
    <dbReference type="NCBI Taxonomy" id="2813851"/>
    <lineage>
        <taxon>Bacteria</taxon>
        <taxon>Bacillati</taxon>
        <taxon>Cyanobacteriota</taxon>
        <taxon>Cyanophyceae</taxon>
        <taxon>Thermostichales</taxon>
        <taxon>Thermostichaceae</taxon>
        <taxon>Thermostichus</taxon>
    </lineage>
</organism>
<dbReference type="Pfam" id="PF00664">
    <property type="entry name" value="ABC_membrane"/>
    <property type="match status" value="1"/>
</dbReference>
<evidence type="ECO:0000259" key="9">
    <source>
        <dbReference type="PROSITE" id="PS50929"/>
    </source>
</evidence>
<gene>
    <name evidence="10" type="ORF">JX360_00275</name>
</gene>
<protein>
    <submittedName>
        <fullName evidence="10">ABC transporter ATP-binding protein</fullName>
    </submittedName>
</protein>
<keyword evidence="5 7" id="KW-1133">Transmembrane helix</keyword>
<dbReference type="PROSITE" id="PS50929">
    <property type="entry name" value="ABC_TM1F"/>
    <property type="match status" value="1"/>
</dbReference>
<evidence type="ECO:0000256" key="5">
    <source>
        <dbReference type="ARBA" id="ARBA00022989"/>
    </source>
</evidence>
<dbReference type="Proteomes" id="UP000830835">
    <property type="component" value="Unassembled WGS sequence"/>
</dbReference>
<keyword evidence="2 7" id="KW-0812">Transmembrane</keyword>
<reference evidence="10" key="1">
    <citation type="submission" date="2021-02" db="EMBL/GenBank/DDBJ databases">
        <title>The CRISPR/cas machinery reduction and long-range gene transfer in the hot spring cyanobacterium Synechococcus.</title>
        <authorList>
            <person name="Dvorak P."/>
            <person name="Jahodarova E."/>
            <person name="Hasler P."/>
            <person name="Poulickova A."/>
        </authorList>
    </citation>
    <scope>NUCLEOTIDE SEQUENCE</scope>
    <source>
        <strain evidence="10">Rupite</strain>
    </source>
</reference>
<dbReference type="SUPFAM" id="SSF52540">
    <property type="entry name" value="P-loop containing nucleoside triphosphate hydrolases"/>
    <property type="match status" value="1"/>
</dbReference>
<feature type="transmembrane region" description="Helical" evidence="7">
    <location>
        <begin position="135"/>
        <end position="156"/>
    </location>
</feature>
<keyword evidence="3" id="KW-0547">Nucleotide-binding</keyword>
<dbReference type="PROSITE" id="PS00211">
    <property type="entry name" value="ABC_TRANSPORTER_1"/>
    <property type="match status" value="1"/>
</dbReference>
<dbReference type="InterPro" id="IPR027417">
    <property type="entry name" value="P-loop_NTPase"/>
</dbReference>